<dbReference type="GO" id="GO:0019354">
    <property type="term" value="P:siroheme biosynthetic process"/>
    <property type="evidence" value="ECO:0007669"/>
    <property type="project" value="InterPro"/>
</dbReference>
<dbReference type="EC" id="1.3.1.76" evidence="2"/>
<sequence length="229" mass="25262">MALYPVNLNIAGRLCVVVGGGSVAFRKISSLLECGAEVRIVSPSVTVALEKIIQEQGLVWLKRAFAEGDLQGAYLAFAATSRPEVQALVKRDALHFQVLLNSADDPEGSDFHVPAHFRRGEMLVAISTGGGSPALSRQTRQWLEQEIGPEYEATVALLALVREAVLDRGGDSVDNKELFQNLLKADIVEMIRNGDWFELQILLLRELPADIDTTRLLEKFLSEHDKTMH</sequence>
<keyword evidence="4" id="KW-0520">NAD</keyword>
<dbReference type="NCBIfam" id="TIGR01470">
    <property type="entry name" value="cysG_Nterm"/>
    <property type="match status" value="1"/>
</dbReference>
<keyword evidence="7" id="KW-1185">Reference proteome</keyword>
<gene>
    <name evidence="6" type="primary">cysG</name>
    <name evidence="6" type="ORF">DGMP_25140</name>
</gene>
<dbReference type="Pfam" id="PF13241">
    <property type="entry name" value="NAD_binding_7"/>
    <property type="match status" value="1"/>
</dbReference>
<dbReference type="InterPro" id="IPR006367">
    <property type="entry name" value="Sirohaem_synthase_N"/>
</dbReference>
<keyword evidence="3" id="KW-0560">Oxidoreductase</keyword>
<dbReference type="AlphaFoldDB" id="A0A8D5JS77"/>
<comment type="pathway">
    <text evidence="1">Porphyrin-containing compound metabolism; siroheme biosynthesis; sirohydrochlorin from precorrin-2: step 1/1.</text>
</comment>
<dbReference type="PANTHER" id="PTHR35330:SF1">
    <property type="entry name" value="SIROHEME BIOSYNTHESIS PROTEIN MET8"/>
    <property type="match status" value="1"/>
</dbReference>
<dbReference type="PANTHER" id="PTHR35330">
    <property type="entry name" value="SIROHEME BIOSYNTHESIS PROTEIN MET8"/>
    <property type="match status" value="1"/>
</dbReference>
<evidence type="ECO:0000256" key="2">
    <source>
        <dbReference type="ARBA" id="ARBA00012400"/>
    </source>
</evidence>
<accession>A0A8D5JS77</accession>
<reference evidence="6" key="1">
    <citation type="submission" date="2020-09" db="EMBL/GenBank/DDBJ databases">
        <title>Desulfogranum mesoprofundum gen. nov., sp. nov., a novel mesophilic, sulfate-reducing chemolithoautotroph isolated from a deep-sea hydrothermal vent chimney in the Suiyo Seamount.</title>
        <authorList>
            <person name="Hashimoto Y."/>
            <person name="Nakagawa S."/>
        </authorList>
    </citation>
    <scope>NUCLEOTIDE SEQUENCE</scope>
    <source>
        <strain evidence="6">KT2</strain>
    </source>
</reference>
<evidence type="ECO:0000256" key="5">
    <source>
        <dbReference type="ARBA" id="ARBA00023244"/>
    </source>
</evidence>
<proteinExistence type="predicted"/>
<evidence type="ECO:0000256" key="1">
    <source>
        <dbReference type="ARBA" id="ARBA00005010"/>
    </source>
</evidence>
<dbReference type="InterPro" id="IPR028161">
    <property type="entry name" value="Met8-like"/>
</dbReference>
<dbReference type="GO" id="GO:0004325">
    <property type="term" value="F:ferrochelatase activity"/>
    <property type="evidence" value="ECO:0007669"/>
    <property type="project" value="InterPro"/>
</dbReference>
<dbReference type="EMBL" id="AP024086">
    <property type="protein sequence ID" value="BCL61821.1"/>
    <property type="molecule type" value="Genomic_DNA"/>
</dbReference>
<evidence type="ECO:0000256" key="3">
    <source>
        <dbReference type="ARBA" id="ARBA00023002"/>
    </source>
</evidence>
<evidence type="ECO:0000256" key="4">
    <source>
        <dbReference type="ARBA" id="ARBA00023027"/>
    </source>
</evidence>
<name>A0A8D5JS77_9BACT</name>
<protein>
    <recommendedName>
        <fullName evidence="2">precorrin-2 dehydrogenase</fullName>
        <ecNumber evidence="2">1.3.1.76</ecNumber>
    </recommendedName>
</protein>
<dbReference type="Proteomes" id="UP000826725">
    <property type="component" value="Chromosome"/>
</dbReference>
<organism evidence="6 7">
    <name type="scientific">Desulfomarina profundi</name>
    <dbReference type="NCBI Taxonomy" id="2772557"/>
    <lineage>
        <taxon>Bacteria</taxon>
        <taxon>Pseudomonadati</taxon>
        <taxon>Thermodesulfobacteriota</taxon>
        <taxon>Desulfobulbia</taxon>
        <taxon>Desulfobulbales</taxon>
        <taxon>Desulfobulbaceae</taxon>
        <taxon>Desulfomarina</taxon>
    </lineage>
</organism>
<evidence type="ECO:0000313" key="6">
    <source>
        <dbReference type="EMBL" id="BCL61821.1"/>
    </source>
</evidence>
<dbReference type="GO" id="GO:0043115">
    <property type="term" value="F:precorrin-2 dehydrogenase activity"/>
    <property type="evidence" value="ECO:0007669"/>
    <property type="project" value="UniProtKB-EC"/>
</dbReference>
<dbReference type="KEGG" id="dbk:DGMP_25140"/>
<keyword evidence="5" id="KW-0627">Porphyrin biosynthesis</keyword>
<dbReference type="RefSeq" id="WP_228854238.1">
    <property type="nucleotide sequence ID" value="NZ_AP024086.1"/>
</dbReference>
<evidence type="ECO:0000313" key="7">
    <source>
        <dbReference type="Proteomes" id="UP000826725"/>
    </source>
</evidence>